<comment type="similarity">
    <text evidence="1">Belongs to the isochorismatase family.</text>
</comment>
<dbReference type="PANTHER" id="PTHR43559:SF3">
    <property type="entry name" value="HYDROLASE YCAC-RELATED"/>
    <property type="match status" value="1"/>
</dbReference>
<dbReference type="Pfam" id="PF00857">
    <property type="entry name" value="Isochorismatase"/>
    <property type="match status" value="1"/>
</dbReference>
<evidence type="ECO:0000313" key="4">
    <source>
        <dbReference type="EMBL" id="KAH6676905.1"/>
    </source>
</evidence>
<evidence type="ECO:0000256" key="1">
    <source>
        <dbReference type="ARBA" id="ARBA00006336"/>
    </source>
</evidence>
<feature type="signal peptide" evidence="2">
    <location>
        <begin position="1"/>
        <end position="17"/>
    </location>
</feature>
<dbReference type="Gene3D" id="3.40.50.850">
    <property type="entry name" value="Isochorismatase-like"/>
    <property type="match status" value="1"/>
</dbReference>
<dbReference type="InterPro" id="IPR000868">
    <property type="entry name" value="Isochorismatase-like_dom"/>
</dbReference>
<sequence length="232" mass="25008">MLFSNLAGFMLAGLAAATTNSFSYERLSQNNSVLLIVDHQVGLINLARDFDGQLFYQNMIAHAALGKLFDIPVIITTSTEDGANGPIPKEIFEMYPDAPIIARPGEINAWDNPEFRDAVKATGRKQVIIAGIATEVCVAFAALSMREEGYGVWANVEASGTTSTLVRDAANLRMQAAGVQLGGIFSIVGELWRDHRNVPGGEKVIAWLQKYAPTYTVATQQFNAIKGSAAAE</sequence>
<evidence type="ECO:0000256" key="2">
    <source>
        <dbReference type="SAM" id="SignalP"/>
    </source>
</evidence>
<keyword evidence="5" id="KW-1185">Reference proteome</keyword>
<protein>
    <submittedName>
        <fullName evidence="4">Protein ycaC</fullName>
    </submittedName>
</protein>
<dbReference type="OrthoDB" id="167809at2759"/>
<dbReference type="SUPFAM" id="SSF52499">
    <property type="entry name" value="Isochorismatase-like hydrolases"/>
    <property type="match status" value="1"/>
</dbReference>
<dbReference type="EMBL" id="JAGSXJ010000023">
    <property type="protein sequence ID" value="KAH6676905.1"/>
    <property type="molecule type" value="Genomic_DNA"/>
</dbReference>
<comment type="caution">
    <text evidence="4">The sequence shown here is derived from an EMBL/GenBank/DDBJ whole genome shotgun (WGS) entry which is preliminary data.</text>
</comment>
<dbReference type="PANTHER" id="PTHR43559">
    <property type="entry name" value="HYDROLASE YCAC-RELATED"/>
    <property type="match status" value="1"/>
</dbReference>
<evidence type="ECO:0000259" key="3">
    <source>
        <dbReference type="Pfam" id="PF00857"/>
    </source>
</evidence>
<accession>A0A9P8V5B6</accession>
<evidence type="ECO:0000313" key="5">
    <source>
        <dbReference type="Proteomes" id="UP000770015"/>
    </source>
</evidence>
<name>A0A9P8V5B6_9PEZI</name>
<dbReference type="AlphaFoldDB" id="A0A9P8V5B6"/>
<gene>
    <name evidence="4" type="ORF">F5X68DRAFT_224139</name>
</gene>
<feature type="domain" description="Isochorismatase-like" evidence="3">
    <location>
        <begin position="32"/>
        <end position="180"/>
    </location>
</feature>
<dbReference type="Proteomes" id="UP000770015">
    <property type="component" value="Unassembled WGS sequence"/>
</dbReference>
<reference evidence="4" key="1">
    <citation type="journal article" date="2021" name="Nat. Commun.">
        <title>Genetic determinants of endophytism in the Arabidopsis root mycobiome.</title>
        <authorList>
            <person name="Mesny F."/>
            <person name="Miyauchi S."/>
            <person name="Thiergart T."/>
            <person name="Pickel B."/>
            <person name="Atanasova L."/>
            <person name="Karlsson M."/>
            <person name="Huettel B."/>
            <person name="Barry K.W."/>
            <person name="Haridas S."/>
            <person name="Chen C."/>
            <person name="Bauer D."/>
            <person name="Andreopoulos W."/>
            <person name="Pangilinan J."/>
            <person name="LaButti K."/>
            <person name="Riley R."/>
            <person name="Lipzen A."/>
            <person name="Clum A."/>
            <person name="Drula E."/>
            <person name="Henrissat B."/>
            <person name="Kohler A."/>
            <person name="Grigoriev I.V."/>
            <person name="Martin F.M."/>
            <person name="Hacquard S."/>
        </authorList>
    </citation>
    <scope>NUCLEOTIDE SEQUENCE</scope>
    <source>
        <strain evidence="4">MPI-SDFR-AT-0117</strain>
    </source>
</reference>
<dbReference type="InterPro" id="IPR053152">
    <property type="entry name" value="Hydrolase_YcaC-like"/>
</dbReference>
<keyword evidence="2" id="KW-0732">Signal</keyword>
<organism evidence="4 5">
    <name type="scientific">Plectosphaerella plurivora</name>
    <dbReference type="NCBI Taxonomy" id="936078"/>
    <lineage>
        <taxon>Eukaryota</taxon>
        <taxon>Fungi</taxon>
        <taxon>Dikarya</taxon>
        <taxon>Ascomycota</taxon>
        <taxon>Pezizomycotina</taxon>
        <taxon>Sordariomycetes</taxon>
        <taxon>Hypocreomycetidae</taxon>
        <taxon>Glomerellales</taxon>
        <taxon>Plectosphaerellaceae</taxon>
        <taxon>Plectosphaerella</taxon>
    </lineage>
</organism>
<proteinExistence type="inferred from homology"/>
<feature type="chain" id="PRO_5040360580" evidence="2">
    <location>
        <begin position="18"/>
        <end position="232"/>
    </location>
</feature>
<dbReference type="InterPro" id="IPR036380">
    <property type="entry name" value="Isochorismatase-like_sf"/>
</dbReference>